<proteinExistence type="predicted"/>
<feature type="binding site" evidence="3">
    <location>
        <position position="32"/>
    </location>
    <ligand>
        <name>FAD</name>
        <dbReference type="ChEBI" id="CHEBI:57692"/>
    </ligand>
</feature>
<dbReference type="GO" id="GO:0071949">
    <property type="term" value="F:FAD binding"/>
    <property type="evidence" value="ECO:0007669"/>
    <property type="project" value="TreeGrafter"/>
</dbReference>
<dbReference type="InterPro" id="IPR002081">
    <property type="entry name" value="Cryptochrome/DNA_photolyase_1"/>
</dbReference>
<evidence type="ECO:0000256" key="2">
    <source>
        <dbReference type="ARBA" id="ARBA00022827"/>
    </source>
</evidence>
<gene>
    <name evidence="5" type="ORF">SAMN05421853_10212</name>
</gene>
<dbReference type="Gene3D" id="1.10.579.10">
    <property type="entry name" value="DNA Cyclobutane Dipyrimidine Photolyase, subunit A, domain 3"/>
    <property type="match status" value="1"/>
</dbReference>
<protein>
    <submittedName>
        <fullName evidence="5">Deoxyribodipyrimidine photo-lyase</fullName>
    </submittedName>
</protein>
<dbReference type="PANTHER" id="PTHR11455">
    <property type="entry name" value="CRYPTOCHROME"/>
    <property type="match status" value="1"/>
</dbReference>
<dbReference type="Gene3D" id="1.25.40.80">
    <property type="match status" value="1"/>
</dbReference>
<name>A0A1I5VXI2_9RHOB</name>
<accession>A0A1I5VXI2</accession>
<sequence length="406" mass="45568">MTTQTALAAFPPSREDGLARLKDFVPQAGRDYATRRNFDLGQGAHDNVSCLSPYLRHRLVTEEEVLNAVLSKHSRSEAEKFIQEVFWRTYFKGWLEMRPPVWGGYWSELTFAWDQVQTQSGLRRAWEEACRGETGIECFDAWAHELVETGYLHNHARMWFASIWIFTLNLPWALGADFFLRHLCDGDPASNTLGWRWVAGLQTPGKTYLARASNIRKYTEDRFHPKWQLAGEAPAVNGSENPAPMAAPDGDRLDPASPCVFLLHEDDLSPGWLFDLGLEPEASATLDTTGRMSMLTPAEHVSAFKSRAIADAVARHEDRLGPVTSGLSDAKAIVDWARDHGASRIVTSYAPVGPTADLLREIEGIEVVRPLRAFDARAWPYATKGFFKFKDKIPELLGELRGLRVA</sequence>
<dbReference type="STRING" id="93684.SAMN05421853_10212"/>
<evidence type="ECO:0000256" key="1">
    <source>
        <dbReference type="ARBA" id="ARBA00022630"/>
    </source>
</evidence>
<dbReference type="GO" id="GO:0003677">
    <property type="term" value="F:DNA binding"/>
    <property type="evidence" value="ECO:0007669"/>
    <property type="project" value="TreeGrafter"/>
</dbReference>
<dbReference type="Proteomes" id="UP000243106">
    <property type="component" value="Unassembled WGS sequence"/>
</dbReference>
<feature type="binding site" evidence="3">
    <location>
        <begin position="185"/>
        <end position="187"/>
    </location>
    <ligand>
        <name>FAD</name>
        <dbReference type="ChEBI" id="CHEBI:57692"/>
    </ligand>
</feature>
<dbReference type="SUPFAM" id="SSF48173">
    <property type="entry name" value="Cryptochrome/photolyase FAD-binding domain"/>
    <property type="match status" value="1"/>
</dbReference>
<evidence type="ECO:0000256" key="3">
    <source>
        <dbReference type="PIRSR" id="PIRSR602081-1"/>
    </source>
</evidence>
<dbReference type="GO" id="GO:0003904">
    <property type="term" value="F:deoxyribodipyrimidine photo-lyase activity"/>
    <property type="evidence" value="ECO:0007669"/>
    <property type="project" value="TreeGrafter"/>
</dbReference>
<keyword evidence="1 3" id="KW-0285">Flavoprotein</keyword>
<dbReference type="InterPro" id="IPR005101">
    <property type="entry name" value="Cryptochr/Photolyase_FAD-bd"/>
</dbReference>
<comment type="cofactor">
    <cofactor evidence="3">
        <name>FAD</name>
        <dbReference type="ChEBI" id="CHEBI:57692"/>
    </cofactor>
    <text evidence="3">Binds 1 FAD per subunit.</text>
</comment>
<evidence type="ECO:0000313" key="5">
    <source>
        <dbReference type="EMBL" id="SFQ12199.1"/>
    </source>
</evidence>
<feature type="domain" description="Cryptochrome/DNA photolyase FAD-binding" evidence="4">
    <location>
        <begin position="81"/>
        <end position="217"/>
    </location>
</feature>
<evidence type="ECO:0000313" key="6">
    <source>
        <dbReference type="Proteomes" id="UP000243106"/>
    </source>
</evidence>
<keyword evidence="2 3" id="KW-0274">FAD</keyword>
<dbReference type="EMBL" id="FOXV01000002">
    <property type="protein sequence ID" value="SFQ12199.1"/>
    <property type="molecule type" value="Genomic_DNA"/>
</dbReference>
<dbReference type="AlphaFoldDB" id="A0A1I5VXI2"/>
<keyword evidence="5" id="KW-0456">Lyase</keyword>
<dbReference type="RefSeq" id="WP_093009304.1">
    <property type="nucleotide sequence ID" value="NZ_FOXV01000002.1"/>
</dbReference>
<feature type="binding site" evidence="3">
    <location>
        <position position="81"/>
    </location>
    <ligand>
        <name>FAD</name>
        <dbReference type="ChEBI" id="CHEBI:57692"/>
    </ligand>
</feature>
<organism evidence="5 6">
    <name type="scientific">Roseivivax halotolerans</name>
    <dbReference type="NCBI Taxonomy" id="93684"/>
    <lineage>
        <taxon>Bacteria</taxon>
        <taxon>Pseudomonadati</taxon>
        <taxon>Pseudomonadota</taxon>
        <taxon>Alphaproteobacteria</taxon>
        <taxon>Rhodobacterales</taxon>
        <taxon>Roseobacteraceae</taxon>
        <taxon>Roseivivax</taxon>
    </lineage>
</organism>
<feature type="binding site" evidence="3">
    <location>
        <begin position="84"/>
        <end position="91"/>
    </location>
    <ligand>
        <name>FAD</name>
        <dbReference type="ChEBI" id="CHEBI:57692"/>
    </ligand>
</feature>
<dbReference type="InterPro" id="IPR036134">
    <property type="entry name" value="Crypto/Photolyase_FAD-like_sf"/>
</dbReference>
<reference evidence="6" key="1">
    <citation type="submission" date="2016-10" db="EMBL/GenBank/DDBJ databases">
        <authorList>
            <person name="Varghese N."/>
            <person name="Submissions S."/>
        </authorList>
    </citation>
    <scope>NUCLEOTIDE SEQUENCE [LARGE SCALE GENOMIC DNA]</scope>
    <source>
        <strain evidence="6">JCM 10271</strain>
    </source>
</reference>
<dbReference type="Pfam" id="PF03441">
    <property type="entry name" value="FAD_binding_7"/>
    <property type="match status" value="1"/>
</dbReference>
<evidence type="ECO:0000259" key="4">
    <source>
        <dbReference type="Pfam" id="PF03441"/>
    </source>
</evidence>
<dbReference type="PANTHER" id="PTHR11455:SF9">
    <property type="entry name" value="CRYPTOCHROME CIRCADIAN CLOCK 5 ISOFORM X1"/>
    <property type="match status" value="1"/>
</dbReference>
<keyword evidence="6" id="KW-1185">Reference proteome</keyword>